<dbReference type="BioCyc" id="LBIF456481:LEPBI_RS07370-MONOMER"/>
<organism evidence="2 3">
    <name type="scientific">Leptospira biflexa serovar Patoc (strain Patoc 1 / ATCC 23582 / Paris)</name>
    <dbReference type="NCBI Taxonomy" id="456481"/>
    <lineage>
        <taxon>Bacteria</taxon>
        <taxon>Pseudomonadati</taxon>
        <taxon>Spirochaetota</taxon>
        <taxon>Spirochaetia</taxon>
        <taxon>Leptospirales</taxon>
        <taxon>Leptospiraceae</taxon>
        <taxon>Leptospira</taxon>
    </lineage>
</organism>
<name>B0SQE9_LEPBP</name>
<reference evidence="2 3" key="1">
    <citation type="journal article" date="2008" name="PLoS ONE">
        <title>Genome sequence of the saprophyte Leptospira biflexa provides insights into the evolution of Leptospira and the pathogenesis of leptospirosis.</title>
        <authorList>
            <person name="Picardeau M."/>
            <person name="Bulach D.M."/>
            <person name="Bouchier C."/>
            <person name="Zuerner R.L."/>
            <person name="Zidane N."/>
            <person name="Wilson P.J."/>
            <person name="Creno S."/>
            <person name="Kuczek E.S."/>
            <person name="Bommezzadri S."/>
            <person name="Davis J.C."/>
            <person name="McGrath A."/>
            <person name="Johnson M.J."/>
            <person name="Boursaux-Eude C."/>
            <person name="Seemann T."/>
            <person name="Rouy Z."/>
            <person name="Coppel R.L."/>
            <person name="Rood J.I."/>
            <person name="Lajus A."/>
            <person name="Davies J.K."/>
            <person name="Medigue C."/>
            <person name="Adler B."/>
        </authorList>
    </citation>
    <scope>NUCLEOTIDE SEQUENCE [LARGE SCALE GENOMIC DNA]</scope>
    <source>
        <strain evidence="3">Patoc 1 / ATCC 23582 / Paris</strain>
    </source>
</reference>
<keyword evidence="3" id="KW-1185">Reference proteome</keyword>
<evidence type="ECO:0000313" key="2">
    <source>
        <dbReference type="EMBL" id="ABZ97607.1"/>
    </source>
</evidence>
<sequence>MRKLSFSFKIVSLALLCSLCIFCQNPKPNDPNDFSPKSYETKNMSFKCPFPIVMGTTYGNGISHFDKTLILFEIKQLLLDLCEGHFIHLVSFIDKETGLFVDAKGYWTLDEVKVDLKDPEGYFALYYFDKAKLDQKKGSIGNLTIREVFTQAGPVFIDFYIGSKEEVELKFRFPDQPKLERYLINPSFIKLKNSWYLHRMF</sequence>
<dbReference type="OrthoDB" id="341702at2"/>
<dbReference type="KEGG" id="lbi:LEPBI_I1500"/>
<evidence type="ECO:0000313" key="3">
    <source>
        <dbReference type="Proteomes" id="UP000001847"/>
    </source>
</evidence>
<dbReference type="HOGENOM" id="CLU_1394834_0_0_12"/>
<gene>
    <name evidence="2" type="ordered locus">LEPBI_I1500</name>
</gene>
<proteinExistence type="predicted"/>
<dbReference type="Proteomes" id="UP000001847">
    <property type="component" value="Chromosome I"/>
</dbReference>
<feature type="signal peptide" evidence="1">
    <location>
        <begin position="1"/>
        <end position="23"/>
    </location>
</feature>
<keyword evidence="1" id="KW-0732">Signal</keyword>
<evidence type="ECO:0000256" key="1">
    <source>
        <dbReference type="SAM" id="SignalP"/>
    </source>
</evidence>
<feature type="chain" id="PRO_5002755071" description="Lipoprotein" evidence="1">
    <location>
        <begin position="24"/>
        <end position="201"/>
    </location>
</feature>
<dbReference type="AlphaFoldDB" id="B0SQE9"/>
<dbReference type="EMBL" id="CP000786">
    <property type="protein sequence ID" value="ABZ97607.1"/>
    <property type="molecule type" value="Genomic_DNA"/>
</dbReference>
<dbReference type="STRING" id="456481.LEPBI_I1500"/>
<evidence type="ECO:0008006" key="4">
    <source>
        <dbReference type="Google" id="ProtNLM"/>
    </source>
</evidence>
<protein>
    <recommendedName>
        <fullName evidence="4">Lipoprotein</fullName>
    </recommendedName>
</protein>
<accession>B0SQE9</accession>